<name>A0A8K0X738_9PEZI</name>
<dbReference type="InterPro" id="IPR044992">
    <property type="entry name" value="ChyE-like"/>
</dbReference>
<comment type="caution">
    <text evidence="2">The sequence shown here is derived from an EMBL/GenBank/DDBJ whole genome shotgun (WGS) entry which is preliminary data.</text>
</comment>
<evidence type="ECO:0000313" key="2">
    <source>
        <dbReference type="EMBL" id="KAH7374417.1"/>
    </source>
</evidence>
<dbReference type="SUPFAM" id="SSF52317">
    <property type="entry name" value="Class I glutamine amidotransferase-like"/>
    <property type="match status" value="1"/>
</dbReference>
<dbReference type="InterPro" id="IPR017926">
    <property type="entry name" value="GATASE"/>
</dbReference>
<dbReference type="GO" id="GO:0005829">
    <property type="term" value="C:cytosol"/>
    <property type="evidence" value="ECO:0007669"/>
    <property type="project" value="TreeGrafter"/>
</dbReference>
<dbReference type="OrthoDB" id="92161at2759"/>
<dbReference type="Pfam" id="PF00117">
    <property type="entry name" value="GATase"/>
    <property type="match status" value="1"/>
</dbReference>
<feature type="domain" description="Glutamine amidotransferase" evidence="1">
    <location>
        <begin position="76"/>
        <end position="223"/>
    </location>
</feature>
<evidence type="ECO:0000313" key="3">
    <source>
        <dbReference type="Proteomes" id="UP000813385"/>
    </source>
</evidence>
<gene>
    <name evidence="2" type="ORF">B0T11DRAFT_162</name>
</gene>
<dbReference type="PANTHER" id="PTHR42695:SF4">
    <property type="entry name" value="GLUTAMINE AMIDOTRANSFERASE DOMAIN-CONTAINING PROTEIN"/>
    <property type="match status" value="1"/>
</dbReference>
<dbReference type="CDD" id="cd01741">
    <property type="entry name" value="GATase1_1"/>
    <property type="match status" value="1"/>
</dbReference>
<dbReference type="Gene3D" id="3.40.50.880">
    <property type="match status" value="1"/>
</dbReference>
<dbReference type="GO" id="GO:0005634">
    <property type="term" value="C:nucleus"/>
    <property type="evidence" value="ECO:0007669"/>
    <property type="project" value="TreeGrafter"/>
</dbReference>
<organism evidence="2 3">
    <name type="scientific">Plectosphaerella cucumerina</name>
    <dbReference type="NCBI Taxonomy" id="40658"/>
    <lineage>
        <taxon>Eukaryota</taxon>
        <taxon>Fungi</taxon>
        <taxon>Dikarya</taxon>
        <taxon>Ascomycota</taxon>
        <taxon>Pezizomycotina</taxon>
        <taxon>Sordariomycetes</taxon>
        <taxon>Hypocreomycetidae</taxon>
        <taxon>Glomerellales</taxon>
        <taxon>Plectosphaerellaceae</taxon>
        <taxon>Plectosphaerella</taxon>
    </lineage>
</organism>
<dbReference type="EMBL" id="JAGPXD010000001">
    <property type="protein sequence ID" value="KAH7374417.1"/>
    <property type="molecule type" value="Genomic_DNA"/>
</dbReference>
<accession>A0A8K0X738</accession>
<reference evidence="2" key="1">
    <citation type="journal article" date="2021" name="Nat. Commun.">
        <title>Genetic determinants of endophytism in the Arabidopsis root mycobiome.</title>
        <authorList>
            <person name="Mesny F."/>
            <person name="Miyauchi S."/>
            <person name="Thiergart T."/>
            <person name="Pickel B."/>
            <person name="Atanasova L."/>
            <person name="Karlsson M."/>
            <person name="Huettel B."/>
            <person name="Barry K.W."/>
            <person name="Haridas S."/>
            <person name="Chen C."/>
            <person name="Bauer D."/>
            <person name="Andreopoulos W."/>
            <person name="Pangilinan J."/>
            <person name="LaButti K."/>
            <person name="Riley R."/>
            <person name="Lipzen A."/>
            <person name="Clum A."/>
            <person name="Drula E."/>
            <person name="Henrissat B."/>
            <person name="Kohler A."/>
            <person name="Grigoriev I.V."/>
            <person name="Martin F.M."/>
            <person name="Hacquard S."/>
        </authorList>
    </citation>
    <scope>NUCLEOTIDE SEQUENCE</scope>
    <source>
        <strain evidence="2">MPI-CAGE-AT-0016</strain>
    </source>
</reference>
<evidence type="ECO:0000259" key="1">
    <source>
        <dbReference type="Pfam" id="PF00117"/>
    </source>
</evidence>
<proteinExistence type="predicted"/>
<dbReference type="AlphaFoldDB" id="A0A8K0X738"/>
<protein>
    <submittedName>
        <fullName evidence="2">Class I glutamine amidotransferase-like protein</fullName>
    </submittedName>
</protein>
<dbReference type="PANTHER" id="PTHR42695">
    <property type="entry name" value="GLUTAMINE AMIDOTRANSFERASE YLR126C-RELATED"/>
    <property type="match status" value="1"/>
</dbReference>
<keyword evidence="3" id="KW-1185">Reference proteome</keyword>
<dbReference type="Proteomes" id="UP000813385">
    <property type="component" value="Unassembled WGS sequence"/>
</dbReference>
<sequence length="283" mass="31956">MTLSYRPSDTAQLVRLMVLETDEPHKETQAERGTFGEIIFHHFYRAGKAHHPPLGIEVDQQFIVTEDGGTMPTYEQMEKYDGLLITGSVYDAHGDNPWILELLSLLKEIWTRRADFHFTGVCFGHQVLSRLLGGKVGPSPSGDWELGHSAIKLHSVGHRLFRTKDDAIHLHQMHQDQVLEPPTNKSANGLLPEGVEPQVWGYSSHTKVQGLYIPDRLFSTQAHLAFDESMVKRQIQMRVDAGSITDTEHADQASETAHLDHDGFQVAAAILRLFHYDDDGMEW</sequence>
<keyword evidence="2" id="KW-0315">Glutamine amidotransferase</keyword>
<dbReference type="InterPro" id="IPR029062">
    <property type="entry name" value="Class_I_gatase-like"/>
</dbReference>